<evidence type="ECO:0000313" key="3">
    <source>
        <dbReference type="Proteomes" id="UP000033882"/>
    </source>
</evidence>
<proteinExistence type="predicted"/>
<feature type="domain" description="DUF3850" evidence="1">
    <location>
        <begin position="7"/>
        <end position="66"/>
    </location>
</feature>
<comment type="caution">
    <text evidence="2">The sequence shown here is derived from an EMBL/GenBank/DDBJ whole genome shotgun (WGS) entry which is preliminary data.</text>
</comment>
<dbReference type="EMBL" id="LCPB01000018">
    <property type="protein sequence ID" value="KKU89179.1"/>
    <property type="molecule type" value="Genomic_DNA"/>
</dbReference>
<dbReference type="Proteomes" id="UP000033882">
    <property type="component" value="Unassembled WGS sequence"/>
</dbReference>
<protein>
    <recommendedName>
        <fullName evidence="1">DUF3850 domain-containing protein</fullName>
    </recommendedName>
</protein>
<dbReference type="Gene3D" id="2.30.130.30">
    <property type="entry name" value="Hypothetical protein"/>
    <property type="match status" value="1"/>
</dbReference>
<dbReference type="SUPFAM" id="SSF88697">
    <property type="entry name" value="PUA domain-like"/>
    <property type="match status" value="1"/>
</dbReference>
<accession>A0A0G1U561</accession>
<evidence type="ECO:0000259" key="1">
    <source>
        <dbReference type="Pfam" id="PF12961"/>
    </source>
</evidence>
<dbReference type="AlphaFoldDB" id="A0A0G1U561"/>
<sequence>MAIIKKKTWPEYFEKVLSGEKQLEFRVADFAIASGDELILEEWDSETKEYTGRSVSKKVGYVGTFTLDSFGQREALEKHGLHVIRLDDAE</sequence>
<dbReference type="Pfam" id="PF12961">
    <property type="entry name" value="DUF3850"/>
    <property type="match status" value="1"/>
</dbReference>
<name>A0A0G1U561_9BACT</name>
<gene>
    <name evidence="2" type="ORF">UY19_C0018G0024</name>
</gene>
<dbReference type="InterPro" id="IPR015947">
    <property type="entry name" value="PUA-like_sf"/>
</dbReference>
<evidence type="ECO:0000313" key="2">
    <source>
        <dbReference type="EMBL" id="KKU89179.1"/>
    </source>
</evidence>
<reference evidence="2 3" key="1">
    <citation type="journal article" date="2015" name="Nature">
        <title>rRNA introns, odd ribosomes, and small enigmatic genomes across a large radiation of phyla.</title>
        <authorList>
            <person name="Brown C.T."/>
            <person name="Hug L.A."/>
            <person name="Thomas B.C."/>
            <person name="Sharon I."/>
            <person name="Castelle C.J."/>
            <person name="Singh A."/>
            <person name="Wilkins M.J."/>
            <person name="Williams K.H."/>
            <person name="Banfield J.F."/>
        </authorList>
    </citation>
    <scope>NUCLEOTIDE SEQUENCE [LARGE SCALE GENOMIC DNA]</scope>
</reference>
<dbReference type="InterPro" id="IPR039440">
    <property type="entry name" value="DUF3850"/>
</dbReference>
<organism evidence="2 3">
    <name type="scientific">Candidatus Wolfebacteria bacterium GW2011_GWA2_47_9b</name>
    <dbReference type="NCBI Taxonomy" id="1619005"/>
    <lineage>
        <taxon>Bacteria</taxon>
        <taxon>Candidatus Wolfeibacteriota</taxon>
    </lineage>
</organism>